<evidence type="ECO:0000313" key="1">
    <source>
        <dbReference type="EMBL" id="KAK4876793.1"/>
    </source>
</evidence>
<dbReference type="AlphaFoldDB" id="A0AAN7SMV6"/>
<name>A0AAN7SMV6_9COLE</name>
<comment type="caution">
    <text evidence="1">The sequence shown here is derived from an EMBL/GenBank/DDBJ whole genome shotgun (WGS) entry which is preliminary data.</text>
</comment>
<accession>A0AAN7SMV6</accession>
<dbReference type="EMBL" id="JARPUR010000004">
    <property type="protein sequence ID" value="KAK4876793.1"/>
    <property type="molecule type" value="Genomic_DNA"/>
</dbReference>
<protein>
    <recommendedName>
        <fullName evidence="3">BLUF domain-containing protein</fullName>
    </recommendedName>
</protein>
<sequence length="267" mass="30945">MNFFKDTDDTTHQVEPVRRTLLNVLLDNLKEANRKIYVHRLIYIGEHSFPTTSTISISDVMKNTVDTVNSHYNDENLSGIFLHYPKYFCHLLEGSEDSIIKHLLLLTENEENKKFLGRMKMLVCYHHINQRFLTQWISITSRPPTLLERLDAEQIDLYRSYRHNYNCIKKLYKLAQTQNSGGTEAVEVDCLPEYGLIEFLLSTKHTVDLYEFIQLYGVIPVRDGLKDLVWPAMSEFVPFNVFDEPIDAVIDLPSAAAQQEATEAIVE</sequence>
<dbReference type="Pfam" id="PF24787">
    <property type="entry name" value="TEX47"/>
    <property type="match status" value="1"/>
</dbReference>
<keyword evidence="2" id="KW-1185">Reference proteome</keyword>
<organism evidence="1 2">
    <name type="scientific">Aquatica leii</name>
    <dbReference type="NCBI Taxonomy" id="1421715"/>
    <lineage>
        <taxon>Eukaryota</taxon>
        <taxon>Metazoa</taxon>
        <taxon>Ecdysozoa</taxon>
        <taxon>Arthropoda</taxon>
        <taxon>Hexapoda</taxon>
        <taxon>Insecta</taxon>
        <taxon>Pterygota</taxon>
        <taxon>Neoptera</taxon>
        <taxon>Endopterygota</taxon>
        <taxon>Coleoptera</taxon>
        <taxon>Polyphaga</taxon>
        <taxon>Elateriformia</taxon>
        <taxon>Elateroidea</taxon>
        <taxon>Lampyridae</taxon>
        <taxon>Luciolinae</taxon>
        <taxon>Aquatica</taxon>
    </lineage>
</organism>
<dbReference type="Proteomes" id="UP001353858">
    <property type="component" value="Unassembled WGS sequence"/>
</dbReference>
<reference evidence="2" key="1">
    <citation type="submission" date="2023-01" db="EMBL/GenBank/DDBJ databases">
        <title>Key to firefly adult light organ development and bioluminescence: homeobox transcription factors regulate luciferase expression and transportation to peroxisome.</title>
        <authorList>
            <person name="Fu X."/>
        </authorList>
    </citation>
    <scope>NUCLEOTIDE SEQUENCE [LARGE SCALE GENOMIC DNA]</scope>
</reference>
<evidence type="ECO:0008006" key="3">
    <source>
        <dbReference type="Google" id="ProtNLM"/>
    </source>
</evidence>
<dbReference type="PANTHER" id="PTHR34035">
    <property type="entry name" value="TESTIS-EXPRESSED PROTEIN 47"/>
    <property type="match status" value="1"/>
</dbReference>
<proteinExistence type="predicted"/>
<dbReference type="InterPro" id="IPR055308">
    <property type="entry name" value="TEX47-like"/>
</dbReference>
<dbReference type="PANTHER" id="PTHR34035:SF1">
    <property type="entry name" value="TESTIS-EXPRESSED PROTEIN 47"/>
    <property type="match status" value="1"/>
</dbReference>
<evidence type="ECO:0000313" key="2">
    <source>
        <dbReference type="Proteomes" id="UP001353858"/>
    </source>
</evidence>
<gene>
    <name evidence="1" type="ORF">RN001_009299</name>
</gene>